<dbReference type="Gramene" id="CDF33033">
    <property type="protein sequence ID" value="CDF33033"/>
    <property type="gene ID" value="CHC_T00001924001"/>
</dbReference>
<evidence type="ECO:0000256" key="1">
    <source>
        <dbReference type="SAM" id="MobiDB-lite"/>
    </source>
</evidence>
<dbReference type="GeneID" id="17320554"/>
<accession>R7Q5C7</accession>
<keyword evidence="3" id="KW-1185">Reference proteome</keyword>
<proteinExistence type="predicted"/>
<dbReference type="KEGG" id="ccp:CHC_T00001924001"/>
<evidence type="ECO:0000313" key="2">
    <source>
        <dbReference type="EMBL" id="CDF33033.1"/>
    </source>
</evidence>
<evidence type="ECO:0000313" key="3">
    <source>
        <dbReference type="Proteomes" id="UP000012073"/>
    </source>
</evidence>
<dbReference type="EMBL" id="HG001631">
    <property type="protein sequence ID" value="CDF33033.1"/>
    <property type="molecule type" value="Genomic_DNA"/>
</dbReference>
<protein>
    <submittedName>
        <fullName evidence="2">Uncharacterized protein</fullName>
    </submittedName>
</protein>
<dbReference type="AlphaFoldDB" id="R7Q5C7"/>
<dbReference type="RefSeq" id="XP_005712836.1">
    <property type="nucleotide sequence ID" value="XM_005712779.1"/>
</dbReference>
<name>R7Q5C7_CHOCR</name>
<feature type="compositionally biased region" description="Low complexity" evidence="1">
    <location>
        <begin position="54"/>
        <end position="72"/>
    </location>
</feature>
<sequence>MRSVVGSEMRADLTCTPLFGMRPYFFDLSCDSMRLRINCRIWWRSDSLASEPGSKSSFDSSHSSLRSYSSSPRSEMCFFISCADNKTFSILNTEQDMCEAHFSTEVRS</sequence>
<reference evidence="3" key="1">
    <citation type="journal article" date="2013" name="Proc. Natl. Acad. Sci. U.S.A.">
        <title>Genome structure and metabolic features in the red seaweed Chondrus crispus shed light on evolution of the Archaeplastida.</title>
        <authorList>
            <person name="Collen J."/>
            <person name="Porcel B."/>
            <person name="Carre W."/>
            <person name="Ball S.G."/>
            <person name="Chaparro C."/>
            <person name="Tonon T."/>
            <person name="Barbeyron T."/>
            <person name="Michel G."/>
            <person name="Noel B."/>
            <person name="Valentin K."/>
            <person name="Elias M."/>
            <person name="Artiguenave F."/>
            <person name="Arun A."/>
            <person name="Aury J.M."/>
            <person name="Barbosa-Neto J.F."/>
            <person name="Bothwell J.H."/>
            <person name="Bouget F.Y."/>
            <person name="Brillet L."/>
            <person name="Cabello-Hurtado F."/>
            <person name="Capella-Gutierrez S."/>
            <person name="Charrier B."/>
            <person name="Cladiere L."/>
            <person name="Cock J.M."/>
            <person name="Coelho S.M."/>
            <person name="Colleoni C."/>
            <person name="Czjzek M."/>
            <person name="Da Silva C."/>
            <person name="Delage L."/>
            <person name="Denoeud F."/>
            <person name="Deschamps P."/>
            <person name="Dittami S.M."/>
            <person name="Gabaldon T."/>
            <person name="Gachon C.M."/>
            <person name="Groisillier A."/>
            <person name="Herve C."/>
            <person name="Jabbari K."/>
            <person name="Katinka M."/>
            <person name="Kloareg B."/>
            <person name="Kowalczyk N."/>
            <person name="Labadie K."/>
            <person name="Leblanc C."/>
            <person name="Lopez P.J."/>
            <person name="McLachlan D.H."/>
            <person name="Meslet-Cladiere L."/>
            <person name="Moustafa A."/>
            <person name="Nehr Z."/>
            <person name="Nyvall Collen P."/>
            <person name="Panaud O."/>
            <person name="Partensky F."/>
            <person name="Poulain J."/>
            <person name="Rensing S.A."/>
            <person name="Rousvoal S."/>
            <person name="Samson G."/>
            <person name="Symeonidi A."/>
            <person name="Weissenbach J."/>
            <person name="Zambounis A."/>
            <person name="Wincker P."/>
            <person name="Boyen C."/>
        </authorList>
    </citation>
    <scope>NUCLEOTIDE SEQUENCE [LARGE SCALE GENOMIC DNA]</scope>
    <source>
        <strain evidence="3">cv. Stackhouse</strain>
    </source>
</reference>
<dbReference type="Proteomes" id="UP000012073">
    <property type="component" value="Unassembled WGS sequence"/>
</dbReference>
<gene>
    <name evidence="2" type="ORF">CHC_T00001924001</name>
</gene>
<organism evidence="2 3">
    <name type="scientific">Chondrus crispus</name>
    <name type="common">Carrageen Irish moss</name>
    <name type="synonym">Polymorpha crispa</name>
    <dbReference type="NCBI Taxonomy" id="2769"/>
    <lineage>
        <taxon>Eukaryota</taxon>
        <taxon>Rhodophyta</taxon>
        <taxon>Florideophyceae</taxon>
        <taxon>Rhodymeniophycidae</taxon>
        <taxon>Gigartinales</taxon>
        <taxon>Gigartinaceae</taxon>
        <taxon>Chondrus</taxon>
    </lineage>
</organism>
<feature type="region of interest" description="Disordered" evidence="1">
    <location>
        <begin position="48"/>
        <end position="72"/>
    </location>
</feature>